<dbReference type="EMBL" id="QJJX01000019">
    <property type="protein sequence ID" value="PXX21428.1"/>
    <property type="molecule type" value="Genomic_DNA"/>
</dbReference>
<dbReference type="STRING" id="1122991.GCA_000613445_01908"/>
<accession>A0A318HSN6</accession>
<protein>
    <submittedName>
        <fullName evidence="1">Uncharacterized protein</fullName>
    </submittedName>
</protein>
<sequence length="80" mass="9552">MQERTLHKVDRPNKYTHFAEMLHTRCVDKMVYLVMKDNGIYNALFTKTNQFSKRSCQVVRHKQPIKKLKTSNGIHLDKFD</sequence>
<evidence type="ECO:0000313" key="2">
    <source>
        <dbReference type="Proteomes" id="UP000248314"/>
    </source>
</evidence>
<comment type="caution">
    <text evidence="1">The sequence shown here is derived from an EMBL/GenBank/DDBJ whole genome shotgun (WGS) entry which is preliminary data.</text>
</comment>
<dbReference type="AlphaFoldDB" id="A0A318HSN6"/>
<dbReference type="Proteomes" id="UP000248314">
    <property type="component" value="Unassembled WGS sequence"/>
</dbReference>
<proteinExistence type="predicted"/>
<reference evidence="1 2" key="1">
    <citation type="submission" date="2018-05" db="EMBL/GenBank/DDBJ databases">
        <title>Genomic Encyclopedia of Type Strains, Phase I: the one thousand microbial genomes (KMG-I) project.</title>
        <authorList>
            <person name="Kyrpides N."/>
        </authorList>
    </citation>
    <scope>NUCLEOTIDE SEQUENCE [LARGE SCALE GENOMIC DNA]</scope>
    <source>
        <strain evidence="1 2">DSM 15611</strain>
    </source>
</reference>
<name>A0A318HSN6_9BACT</name>
<organism evidence="1 2">
    <name type="scientific">Hoylesella shahii DSM 15611 = JCM 12083</name>
    <dbReference type="NCBI Taxonomy" id="1122991"/>
    <lineage>
        <taxon>Bacteria</taxon>
        <taxon>Pseudomonadati</taxon>
        <taxon>Bacteroidota</taxon>
        <taxon>Bacteroidia</taxon>
        <taxon>Bacteroidales</taxon>
        <taxon>Prevotellaceae</taxon>
        <taxon>Hoylesella</taxon>
    </lineage>
</organism>
<keyword evidence="2" id="KW-1185">Reference proteome</keyword>
<gene>
    <name evidence="1" type="ORF">EJ73_01709</name>
</gene>
<evidence type="ECO:0000313" key="1">
    <source>
        <dbReference type="EMBL" id="PXX21428.1"/>
    </source>
</evidence>